<accession>A0ABS7EW53</accession>
<dbReference type="RefSeq" id="WP_220115135.1">
    <property type="nucleotide sequence ID" value="NZ_JAHZSV010000050.1"/>
</dbReference>
<protein>
    <submittedName>
        <fullName evidence="1">Uncharacterized protein</fullName>
    </submittedName>
</protein>
<organism evidence="1 2">
    <name type="scientific">Flagellimonas abyssi</name>
    <dbReference type="NCBI Taxonomy" id="2864871"/>
    <lineage>
        <taxon>Bacteria</taxon>
        <taxon>Pseudomonadati</taxon>
        <taxon>Bacteroidota</taxon>
        <taxon>Flavobacteriia</taxon>
        <taxon>Flavobacteriales</taxon>
        <taxon>Flavobacteriaceae</taxon>
        <taxon>Flagellimonas</taxon>
    </lineage>
</organism>
<proteinExistence type="predicted"/>
<name>A0ABS7EW53_9FLAO</name>
<evidence type="ECO:0000313" key="2">
    <source>
        <dbReference type="Proteomes" id="UP001196136"/>
    </source>
</evidence>
<sequence>MSDFLHKDMFDEHHKLRAFDPKEFLKKNPRVSKPSSGTYEGGLLCKKCDNETIGKHETYASKLYNGRLNKNEKIKCHYSLSVDGIKTLELSKINYSSFKLFLLSLLWRAHISSRDEYAEVDLGPYADKIANCLLNEDPGKDLDIIISITKLDPDANFSTFIGQPRKHKIGDSTSYSIIINGYIIVYHLKENNLTKKINHHRLKEDGTMTILEVPKGKVEPFVMKYVGVAK</sequence>
<reference evidence="1 2" key="1">
    <citation type="submission" date="2021-08" db="EMBL/GenBank/DDBJ databases">
        <title>Muricauda profundi sp. nov., a marine bacterium isolated from deep seawater of the Mariana Trench.</title>
        <authorList>
            <person name="Wei Y."/>
        </authorList>
    </citation>
    <scope>NUCLEOTIDE SEQUENCE [LARGE SCALE GENOMIC DNA]</scope>
    <source>
        <strain evidence="1 2">W52</strain>
    </source>
</reference>
<gene>
    <name evidence="1" type="ORF">K1F36_18645</name>
</gene>
<keyword evidence="2" id="KW-1185">Reference proteome</keyword>
<dbReference type="EMBL" id="JAHZSV010000050">
    <property type="protein sequence ID" value="MBW8201846.1"/>
    <property type="molecule type" value="Genomic_DNA"/>
</dbReference>
<evidence type="ECO:0000313" key="1">
    <source>
        <dbReference type="EMBL" id="MBW8201846.1"/>
    </source>
</evidence>
<comment type="caution">
    <text evidence="1">The sequence shown here is derived from an EMBL/GenBank/DDBJ whole genome shotgun (WGS) entry which is preliminary data.</text>
</comment>
<dbReference type="Proteomes" id="UP001196136">
    <property type="component" value="Unassembled WGS sequence"/>
</dbReference>